<name>A0ABM5N206_EMTOG</name>
<evidence type="ECO:0000313" key="3">
    <source>
        <dbReference type="Proteomes" id="UP000002875"/>
    </source>
</evidence>
<dbReference type="SUPFAM" id="SSF51182">
    <property type="entry name" value="RmlC-like cupins"/>
    <property type="match status" value="1"/>
</dbReference>
<dbReference type="Proteomes" id="UP000002875">
    <property type="component" value="Chromosome"/>
</dbReference>
<organism evidence="2 3">
    <name type="scientific">Emticicia oligotrophica (strain DSM 17448 / CIP 109782 / MTCC 6937 / GPTSA100-15)</name>
    <dbReference type="NCBI Taxonomy" id="929562"/>
    <lineage>
        <taxon>Bacteria</taxon>
        <taxon>Pseudomonadati</taxon>
        <taxon>Bacteroidota</taxon>
        <taxon>Cytophagia</taxon>
        <taxon>Cytophagales</taxon>
        <taxon>Leadbetterellaceae</taxon>
        <taxon>Emticicia</taxon>
    </lineage>
</organism>
<feature type="domain" description="DUF985" evidence="1">
    <location>
        <begin position="6"/>
        <end position="144"/>
    </location>
</feature>
<proteinExistence type="predicted"/>
<dbReference type="PANTHER" id="PTHR33387:SF3">
    <property type="entry name" value="DUF985 DOMAIN-CONTAINING PROTEIN"/>
    <property type="match status" value="1"/>
</dbReference>
<dbReference type="InterPro" id="IPR009327">
    <property type="entry name" value="Cupin_DUF985"/>
</dbReference>
<dbReference type="PANTHER" id="PTHR33387">
    <property type="entry name" value="RMLC-LIKE JELLY ROLL FOLD PROTEIN"/>
    <property type="match status" value="1"/>
</dbReference>
<protein>
    <recommendedName>
        <fullName evidence="1">DUF985 domain-containing protein</fullName>
    </recommendedName>
</protein>
<gene>
    <name evidence="2" type="ordered locus">Emtol_2340</name>
</gene>
<reference evidence="2 3" key="1">
    <citation type="submission" date="2011-07" db="EMBL/GenBank/DDBJ databases">
        <title>The complete genome of chromosome of Emticicia oligotrophica DSM 17448.</title>
        <authorList>
            <consortium name="US DOE Joint Genome Institute (JGI-PGF)"/>
            <person name="Lucas S."/>
            <person name="Han J."/>
            <person name="Lapidus A."/>
            <person name="Bruce D."/>
            <person name="Goodwin L."/>
            <person name="Pitluck S."/>
            <person name="Peters L."/>
            <person name="Kyrpides N."/>
            <person name="Mavromatis K."/>
            <person name="Ivanova N."/>
            <person name="Ovchinnikova G."/>
            <person name="Teshima H."/>
            <person name="Detter J.C."/>
            <person name="Tapia R."/>
            <person name="Han C."/>
            <person name="Land M."/>
            <person name="Hauser L."/>
            <person name="Markowitz V."/>
            <person name="Cheng J.-F."/>
            <person name="Hugenholtz P."/>
            <person name="Woyke T."/>
            <person name="Wu D."/>
            <person name="Tindall B."/>
            <person name="Pomrenke H."/>
            <person name="Brambilla E."/>
            <person name="Klenk H.-P."/>
            <person name="Eisen J.A."/>
        </authorList>
    </citation>
    <scope>NUCLEOTIDE SEQUENCE [LARGE SCALE GENOMIC DNA]</scope>
    <source>
        <strain evidence="2 3">DSM 17448</strain>
    </source>
</reference>
<keyword evidence="3" id="KW-1185">Reference proteome</keyword>
<dbReference type="RefSeq" id="WP_015029174.1">
    <property type="nucleotide sequence ID" value="NC_018748.1"/>
</dbReference>
<dbReference type="CDD" id="cd06121">
    <property type="entry name" value="cupin_YML079wp"/>
    <property type="match status" value="1"/>
</dbReference>
<dbReference type="InterPro" id="IPR014710">
    <property type="entry name" value="RmlC-like_jellyroll"/>
</dbReference>
<dbReference type="EMBL" id="CP002961">
    <property type="protein sequence ID" value="AFK03477.1"/>
    <property type="molecule type" value="Genomic_DNA"/>
</dbReference>
<evidence type="ECO:0000259" key="1">
    <source>
        <dbReference type="Pfam" id="PF06172"/>
    </source>
</evidence>
<accession>A0ABM5N206</accession>
<dbReference type="InterPro" id="IPR011051">
    <property type="entry name" value="RmlC_Cupin_sf"/>
</dbReference>
<dbReference type="InterPro" id="IPR039935">
    <property type="entry name" value="YML079W-like"/>
</dbReference>
<dbReference type="Gene3D" id="2.60.120.10">
    <property type="entry name" value="Jelly Rolls"/>
    <property type="match status" value="1"/>
</dbReference>
<sequence>MFPAKYWVEKLQMQAHPEGGFFVETYRSSEVITANSLPKRFSGDRNYSTGIYFLLESHHFSAFHRIQSDEMWHFYAGDALNIYYIDNEGIMQVIRLGNNPEKGEVFQAVVPAGVWFGSKPAVENSYALVGCTVAPGFDFADFEMPNRAALLAEFPQHQAIIEMLTHE</sequence>
<evidence type="ECO:0000313" key="2">
    <source>
        <dbReference type="EMBL" id="AFK03477.1"/>
    </source>
</evidence>
<dbReference type="Pfam" id="PF06172">
    <property type="entry name" value="Cupin_5"/>
    <property type="match status" value="1"/>
</dbReference>